<proteinExistence type="inferred from homology"/>
<dbReference type="PANTHER" id="PTHR30033">
    <property type="entry name" value="FLAGELLAR HOOK-ASSOCIATED PROTEIN 1"/>
    <property type="match status" value="1"/>
</dbReference>
<dbReference type="OrthoDB" id="9802553at2"/>
<evidence type="ECO:0000259" key="7">
    <source>
        <dbReference type="Pfam" id="PF00460"/>
    </source>
</evidence>
<evidence type="ECO:0000256" key="3">
    <source>
        <dbReference type="ARBA" id="ARBA00009677"/>
    </source>
</evidence>
<evidence type="ECO:0000313" key="11">
    <source>
        <dbReference type="Proteomes" id="UP000237798"/>
    </source>
</evidence>
<evidence type="ECO:0000256" key="1">
    <source>
        <dbReference type="ARBA" id="ARBA00004365"/>
    </source>
</evidence>
<evidence type="ECO:0000259" key="8">
    <source>
        <dbReference type="Pfam" id="PF06429"/>
    </source>
</evidence>
<dbReference type="InterPro" id="IPR001444">
    <property type="entry name" value="Flag_bb_rod_N"/>
</dbReference>
<dbReference type="Proteomes" id="UP000237798">
    <property type="component" value="Unassembled WGS sequence"/>
</dbReference>
<dbReference type="NCBIfam" id="TIGR02492">
    <property type="entry name" value="flgK_ends"/>
    <property type="match status" value="1"/>
</dbReference>
<keyword evidence="5" id="KW-0964">Secreted</keyword>
<dbReference type="RefSeq" id="WP_106009395.1">
    <property type="nucleotide sequence ID" value="NZ_PVXP01000021.1"/>
</dbReference>
<keyword evidence="11" id="KW-1185">Reference proteome</keyword>
<dbReference type="GO" id="GO:0009424">
    <property type="term" value="C:bacterial-type flagellum hook"/>
    <property type="evidence" value="ECO:0007669"/>
    <property type="project" value="InterPro"/>
</dbReference>
<dbReference type="InterPro" id="IPR010930">
    <property type="entry name" value="Flg_bb/hook_C_dom"/>
</dbReference>
<evidence type="ECO:0000256" key="2">
    <source>
        <dbReference type="ARBA" id="ARBA00004613"/>
    </source>
</evidence>
<dbReference type="Pfam" id="PF00460">
    <property type="entry name" value="Flg_bb_rod"/>
    <property type="match status" value="1"/>
</dbReference>
<evidence type="ECO:0000259" key="9">
    <source>
        <dbReference type="Pfam" id="PF22638"/>
    </source>
</evidence>
<feature type="domain" description="Flagellar basal-body/hook protein C-terminal" evidence="8">
    <location>
        <begin position="581"/>
        <end position="620"/>
    </location>
</feature>
<dbReference type="InterPro" id="IPR053927">
    <property type="entry name" value="FlgK_helical"/>
</dbReference>
<dbReference type="PANTHER" id="PTHR30033:SF1">
    <property type="entry name" value="FLAGELLAR HOOK-ASSOCIATED PROTEIN 1"/>
    <property type="match status" value="1"/>
</dbReference>
<comment type="subcellular location">
    <subcellularLocation>
        <location evidence="1">Bacterial flagellum</location>
    </subcellularLocation>
    <subcellularLocation>
        <location evidence="2">Secreted</location>
    </subcellularLocation>
</comment>
<dbReference type="GO" id="GO:0044780">
    <property type="term" value="P:bacterial-type flagellum assembly"/>
    <property type="evidence" value="ECO:0007669"/>
    <property type="project" value="InterPro"/>
</dbReference>
<name>A0A2T0BMX5_9CLOT</name>
<dbReference type="GO" id="GO:0005198">
    <property type="term" value="F:structural molecule activity"/>
    <property type="evidence" value="ECO:0007669"/>
    <property type="project" value="InterPro"/>
</dbReference>
<dbReference type="Pfam" id="PF22638">
    <property type="entry name" value="FlgK_D1"/>
    <property type="match status" value="1"/>
</dbReference>
<keyword evidence="10" id="KW-0282">Flagellum</keyword>
<evidence type="ECO:0000313" key="10">
    <source>
        <dbReference type="EMBL" id="PRR85238.1"/>
    </source>
</evidence>
<dbReference type="EMBL" id="PVXP01000021">
    <property type="protein sequence ID" value="PRR85238.1"/>
    <property type="molecule type" value="Genomic_DNA"/>
</dbReference>
<accession>A0A2T0BMX5</accession>
<gene>
    <name evidence="10" type="primary">flgK</name>
    <name evidence="10" type="ORF">CLLU_17940</name>
</gene>
<sequence length="625" mass="67286">MPGLFSIFNTAKSGLFSQQTAINVTSHNIANASTDGYSRQRADLVTTSPYTMPSMDNSAGAGQLGTGVTVASIDRIRDIFLDYQVRVQMGVSGQYTAKDKYLTQVENALNEPTDTGISSLVQQFFSSWQDLSSSTENASTVAQQAYQLTNSINSTYSQLTSIKNNTNTEIKDLVVDINGMLSQISKLNQQIKDVKISGQNPNDLMDSRDLLLDQLSSEFGITINQRSLDGIDVTTSNDGAIKEDNGTAPLGTDGSPLNIVQSDNPDSYDVAGFSYITSITPAEGNTTGDGDYTVVYYRKGDTLTDDNKVTLTVTMTADEAKQLDESRVLWADKDGMAYSVKNDGSGEITNSDGTGDLTDGSTVNFAQLALFKPPTGELKGYMAVQQNVDDYQDTLNKFAKALALSVNAIISQSSSWVADGDNADSHEGGINNFFVNADPGTSGSYTAEDENSINAENITVNVAILNDPSKIKTATKYDSKGNSLNDSTDGNRAAAIAQLANSLMNIQSVTSTSTRDELVEDIFSTNDKLNNVYSVGSVTGGSTIDNYFDDLVNKVGMHEQEAKNQVSNEATQLANYTQSRESVSGVSMDEEMTNLIQFQHCYQANAKMISTIDELLDVVVNGLKK</sequence>
<comment type="caution">
    <text evidence="10">The sequence shown here is derived from an EMBL/GenBank/DDBJ whole genome shotgun (WGS) entry which is preliminary data.</text>
</comment>
<feature type="domain" description="Flagellar basal body rod protein N-terminal" evidence="7">
    <location>
        <begin position="8"/>
        <end position="37"/>
    </location>
</feature>
<dbReference type="InterPro" id="IPR002371">
    <property type="entry name" value="FlgK"/>
</dbReference>
<dbReference type="AlphaFoldDB" id="A0A2T0BMX5"/>
<organism evidence="10 11">
    <name type="scientific">Clostridium luticellarii</name>
    <dbReference type="NCBI Taxonomy" id="1691940"/>
    <lineage>
        <taxon>Bacteria</taxon>
        <taxon>Bacillati</taxon>
        <taxon>Bacillota</taxon>
        <taxon>Clostridia</taxon>
        <taxon>Eubacteriales</taxon>
        <taxon>Clostridiaceae</taxon>
        <taxon>Clostridium</taxon>
    </lineage>
</organism>
<evidence type="ECO:0000256" key="6">
    <source>
        <dbReference type="ARBA" id="ARBA00023143"/>
    </source>
</evidence>
<keyword evidence="10" id="KW-0969">Cilium</keyword>
<dbReference type="GO" id="GO:0005576">
    <property type="term" value="C:extracellular region"/>
    <property type="evidence" value="ECO:0007669"/>
    <property type="project" value="UniProtKB-SubCell"/>
</dbReference>
<evidence type="ECO:0000256" key="5">
    <source>
        <dbReference type="ARBA" id="ARBA00022525"/>
    </source>
</evidence>
<keyword evidence="6" id="KW-0975">Bacterial flagellum</keyword>
<feature type="domain" description="Flagellar hook-associated protein FlgK helical" evidence="9">
    <location>
        <begin position="102"/>
        <end position="253"/>
    </location>
</feature>
<evidence type="ECO:0000256" key="4">
    <source>
        <dbReference type="ARBA" id="ARBA00016244"/>
    </source>
</evidence>
<comment type="similarity">
    <text evidence="3">Belongs to the flagella basal body rod proteins family.</text>
</comment>
<dbReference type="SUPFAM" id="SSF64518">
    <property type="entry name" value="Phase 1 flagellin"/>
    <property type="match status" value="1"/>
</dbReference>
<dbReference type="Pfam" id="PF06429">
    <property type="entry name" value="Flg_bbr_C"/>
    <property type="match status" value="1"/>
</dbReference>
<protein>
    <recommendedName>
        <fullName evidence="4">Flagellar hook-associated protein 1</fullName>
    </recommendedName>
</protein>
<reference evidence="10 11" key="1">
    <citation type="submission" date="2018-03" db="EMBL/GenBank/DDBJ databases">
        <title>Genome sequence of Clostridium luticellarii DSM 29923.</title>
        <authorList>
            <person name="Poehlein A."/>
            <person name="Daniel R."/>
        </authorList>
    </citation>
    <scope>NUCLEOTIDE SEQUENCE [LARGE SCALE GENOMIC DNA]</scope>
    <source>
        <strain evidence="10 11">DSM 29923</strain>
    </source>
</reference>
<keyword evidence="10" id="KW-0966">Cell projection</keyword>